<keyword evidence="1" id="KW-0732">Signal</keyword>
<sequence length="149" mass="16580">MRILTSVGLFLLFFGPENVCSLDLKHLREPPEILDHLVPASVQNRGEPDKGNTHLFDGIKDLREIAVVGGSDPRGPDDTGNVRHLKCETCSPPKKICLAWTRLAAFGIKICKKHGYPRRRHRRPPSFQIPIIEGSSIPDTEALLVEALD</sequence>
<reference evidence="2 3" key="1">
    <citation type="journal article" date="2018" name="Nat. Ecol. Evol.">
        <title>Genomic signatures of mitonuclear coevolution across populations of Tigriopus californicus.</title>
        <authorList>
            <person name="Barreto F.S."/>
            <person name="Watson E.T."/>
            <person name="Lima T.G."/>
            <person name="Willett C.S."/>
            <person name="Edmands S."/>
            <person name="Li W."/>
            <person name="Burton R.S."/>
        </authorList>
    </citation>
    <scope>NUCLEOTIDE SEQUENCE [LARGE SCALE GENOMIC DNA]</scope>
    <source>
        <strain evidence="2 3">San Diego</strain>
    </source>
</reference>
<proteinExistence type="predicted"/>
<dbReference type="EMBL" id="VCGU01000003">
    <property type="protein sequence ID" value="TRY78232.1"/>
    <property type="molecule type" value="Genomic_DNA"/>
</dbReference>
<feature type="signal peptide" evidence="1">
    <location>
        <begin position="1"/>
        <end position="21"/>
    </location>
</feature>
<keyword evidence="3" id="KW-1185">Reference proteome</keyword>
<evidence type="ECO:0008006" key="4">
    <source>
        <dbReference type="Google" id="ProtNLM"/>
    </source>
</evidence>
<accession>A0A553PKM1</accession>
<evidence type="ECO:0000313" key="2">
    <source>
        <dbReference type="EMBL" id="TRY78232.1"/>
    </source>
</evidence>
<name>A0A553PKM1_TIGCA</name>
<evidence type="ECO:0000313" key="3">
    <source>
        <dbReference type="Proteomes" id="UP000318571"/>
    </source>
</evidence>
<comment type="caution">
    <text evidence="2">The sequence shown here is derived from an EMBL/GenBank/DDBJ whole genome shotgun (WGS) entry which is preliminary data.</text>
</comment>
<feature type="chain" id="PRO_5022164924" description="Secreted protein" evidence="1">
    <location>
        <begin position="22"/>
        <end position="149"/>
    </location>
</feature>
<protein>
    <recommendedName>
        <fullName evidence="4">Secreted protein</fullName>
    </recommendedName>
</protein>
<gene>
    <name evidence="2" type="ORF">TCAL_10406</name>
</gene>
<dbReference type="AlphaFoldDB" id="A0A553PKM1"/>
<evidence type="ECO:0000256" key="1">
    <source>
        <dbReference type="SAM" id="SignalP"/>
    </source>
</evidence>
<organism evidence="2 3">
    <name type="scientific">Tigriopus californicus</name>
    <name type="common">Marine copepod</name>
    <dbReference type="NCBI Taxonomy" id="6832"/>
    <lineage>
        <taxon>Eukaryota</taxon>
        <taxon>Metazoa</taxon>
        <taxon>Ecdysozoa</taxon>
        <taxon>Arthropoda</taxon>
        <taxon>Crustacea</taxon>
        <taxon>Multicrustacea</taxon>
        <taxon>Hexanauplia</taxon>
        <taxon>Copepoda</taxon>
        <taxon>Harpacticoida</taxon>
        <taxon>Harpacticidae</taxon>
        <taxon>Tigriopus</taxon>
    </lineage>
</organism>
<dbReference type="Proteomes" id="UP000318571">
    <property type="component" value="Chromosome 11"/>
</dbReference>